<dbReference type="SUPFAM" id="SSF57424">
    <property type="entry name" value="LDL receptor-like module"/>
    <property type="match status" value="1"/>
</dbReference>
<dbReference type="RefSeq" id="XP_055889266.1">
    <property type="nucleotide sequence ID" value="XM_056033291.1"/>
</dbReference>
<feature type="region of interest" description="Disordered" evidence="3">
    <location>
        <begin position="137"/>
        <end position="164"/>
    </location>
</feature>
<reference evidence="6 7" key="1">
    <citation type="submission" date="2025-04" db="UniProtKB">
        <authorList>
            <consortium name="RefSeq"/>
        </authorList>
    </citation>
    <scope>IDENTIFICATION</scope>
</reference>
<dbReference type="Gene3D" id="2.40.128.620">
    <property type="match status" value="1"/>
</dbReference>
<dbReference type="InterPro" id="IPR023415">
    <property type="entry name" value="LDLR_class-A_CS"/>
</dbReference>
<dbReference type="RefSeq" id="XP_055889267.1">
    <property type="nucleotide sequence ID" value="XM_056033292.1"/>
</dbReference>
<evidence type="ECO:0000256" key="3">
    <source>
        <dbReference type="SAM" id="MobiDB-lite"/>
    </source>
</evidence>
<keyword evidence="5" id="KW-1185">Reference proteome</keyword>
<dbReference type="PROSITE" id="PS50068">
    <property type="entry name" value="LDLRA_2"/>
    <property type="match status" value="1"/>
</dbReference>
<evidence type="ECO:0000313" key="6">
    <source>
        <dbReference type="RefSeq" id="XP_055889265.1"/>
    </source>
</evidence>
<dbReference type="InterPro" id="IPR036055">
    <property type="entry name" value="LDL_receptor-like_sf"/>
</dbReference>
<dbReference type="RefSeq" id="XP_055889265.1">
    <property type="nucleotide sequence ID" value="XM_056033290.1"/>
</dbReference>
<dbReference type="CDD" id="cd00112">
    <property type="entry name" value="LDLa"/>
    <property type="match status" value="1"/>
</dbReference>
<dbReference type="PROSITE" id="PS01209">
    <property type="entry name" value="LDLRA_1"/>
    <property type="match status" value="1"/>
</dbReference>
<accession>A0A9W3APT0</accession>
<proteinExistence type="predicted"/>
<sequence>MGANFSPCLTLLTALVSITSALGMFNNPRETDKYQHDLLDTLVQVMAKGQGRSLEDVLRDAFFVRPDQLKGYEEYTLELDNKVKNDMEDHYNKLIQLLTIDDLYQDYDDVDYTDNHVINAKRNLGPKKMKQLYQQSEVQGGKIQKQNSLPSSQKLPSKSKQKFTCPTGQDGVKLMTCPTNPSKCLTDSMICDGKNDCPKNEDEEFTLCVVRRWFKALEKKLTFSAQVPSV</sequence>
<dbReference type="OrthoDB" id="6230415at2759"/>
<dbReference type="InterPro" id="IPR002172">
    <property type="entry name" value="LDrepeatLR_classA_rpt"/>
</dbReference>
<evidence type="ECO:0000256" key="2">
    <source>
        <dbReference type="PROSITE-ProRule" id="PRU00124"/>
    </source>
</evidence>
<evidence type="ECO:0000256" key="4">
    <source>
        <dbReference type="SAM" id="SignalP"/>
    </source>
</evidence>
<evidence type="ECO:0000313" key="8">
    <source>
        <dbReference type="RefSeq" id="XP_055889267.1"/>
    </source>
</evidence>
<dbReference type="Proteomes" id="UP001165740">
    <property type="component" value="Chromosome 6"/>
</dbReference>
<dbReference type="GeneID" id="106073018"/>
<feature type="chain" id="PRO_5044702897" evidence="4">
    <location>
        <begin position="24"/>
        <end position="230"/>
    </location>
</feature>
<protein>
    <submittedName>
        <fullName evidence="6 7">Uncharacterized protein LOC106073018</fullName>
    </submittedName>
</protein>
<keyword evidence="4" id="KW-0732">Signal</keyword>
<evidence type="ECO:0000313" key="7">
    <source>
        <dbReference type="RefSeq" id="XP_055889266.1"/>
    </source>
</evidence>
<comment type="caution">
    <text evidence="2">Lacks conserved residue(s) required for the propagation of feature annotation.</text>
</comment>
<dbReference type="AlphaFoldDB" id="A0A9W3APT0"/>
<feature type="compositionally biased region" description="Low complexity" evidence="3">
    <location>
        <begin position="148"/>
        <end position="158"/>
    </location>
</feature>
<feature type="signal peptide" evidence="4">
    <location>
        <begin position="1"/>
        <end position="23"/>
    </location>
</feature>
<evidence type="ECO:0000256" key="1">
    <source>
        <dbReference type="ARBA" id="ARBA00023157"/>
    </source>
</evidence>
<keyword evidence="1" id="KW-1015">Disulfide bond</keyword>
<name>A0A9W3APT0_BIOGL</name>
<organism evidence="5 7">
    <name type="scientific">Biomphalaria glabrata</name>
    <name type="common">Bloodfluke planorb</name>
    <name type="synonym">Freshwater snail</name>
    <dbReference type="NCBI Taxonomy" id="6526"/>
    <lineage>
        <taxon>Eukaryota</taxon>
        <taxon>Metazoa</taxon>
        <taxon>Spiralia</taxon>
        <taxon>Lophotrochozoa</taxon>
        <taxon>Mollusca</taxon>
        <taxon>Gastropoda</taxon>
        <taxon>Heterobranchia</taxon>
        <taxon>Euthyneura</taxon>
        <taxon>Panpulmonata</taxon>
        <taxon>Hygrophila</taxon>
        <taxon>Lymnaeoidea</taxon>
        <taxon>Planorbidae</taxon>
        <taxon>Biomphalaria</taxon>
    </lineage>
</organism>
<evidence type="ECO:0000313" key="5">
    <source>
        <dbReference type="Proteomes" id="UP001165740"/>
    </source>
</evidence>
<gene>
    <name evidence="6 7 8" type="primary">LOC106073018</name>
</gene>